<name>A0A9W9VH25_9EURO</name>
<dbReference type="InterPro" id="IPR025340">
    <property type="entry name" value="DUF4246"/>
</dbReference>
<dbReference type="GeneID" id="81435080"/>
<dbReference type="PANTHER" id="PTHR33119:SF1">
    <property type="entry name" value="FE2OG DIOXYGENASE DOMAIN-CONTAINING PROTEIN"/>
    <property type="match status" value="1"/>
</dbReference>
<feature type="domain" description="DUF4246" evidence="1">
    <location>
        <begin position="4"/>
        <end position="353"/>
    </location>
</feature>
<dbReference type="Proteomes" id="UP001147782">
    <property type="component" value="Unassembled WGS sequence"/>
</dbReference>
<evidence type="ECO:0000313" key="2">
    <source>
        <dbReference type="EMBL" id="KAJ5380544.1"/>
    </source>
</evidence>
<evidence type="ECO:0000313" key="3">
    <source>
        <dbReference type="Proteomes" id="UP001147782"/>
    </source>
</evidence>
<dbReference type="RefSeq" id="XP_056558115.1">
    <property type="nucleotide sequence ID" value="XM_056695903.1"/>
</dbReference>
<gene>
    <name evidence="2" type="ORF">N7496_002972</name>
</gene>
<sequence>MTIPRITSYINNVHPSNKAVYKAIESLIGSAIAPWNDMLIQGRQGRIPIRIRTYNYVAENKEKPSWLGRIRKRKPGDRSPNAVSDEEWDQLCSQVREYLSLPDYPMECRFFQEPDYDLLASMTPEDWGSPEKVIHLVLEKWSRRYVFQYPEPGISFTYSDWKAGRNTGRAILPKYDNLSSDHALPQDPDHQYYSISLQERFHTEGLQIAVRVTSIDLMLDHPTYSGDREFHVAGILNEHIVASAVYYYDVQNIDGAKISFEQETVIDNRSFNVDNENFINHVWNIPECDIPEDDEIWQLPRALQTLGAIKISSGQFLAWPNTLRYKAEPFNLDNPSCPGHLRFVTLWLVDPIIVFVPHETFLHDEATGLHPLPGPQMRLERDNV</sequence>
<protein>
    <recommendedName>
        <fullName evidence="1">DUF4246 domain-containing protein</fullName>
    </recommendedName>
</protein>
<dbReference type="InterPro" id="IPR049192">
    <property type="entry name" value="DUF4246_C"/>
</dbReference>
<keyword evidence="3" id="KW-1185">Reference proteome</keyword>
<evidence type="ECO:0000259" key="1">
    <source>
        <dbReference type="Pfam" id="PF14033"/>
    </source>
</evidence>
<dbReference type="AlphaFoldDB" id="A0A9W9VH25"/>
<comment type="caution">
    <text evidence="2">The sequence shown here is derived from an EMBL/GenBank/DDBJ whole genome shotgun (WGS) entry which is preliminary data.</text>
</comment>
<accession>A0A9W9VH25</accession>
<dbReference type="OrthoDB" id="415532at2759"/>
<organism evidence="2 3">
    <name type="scientific">Penicillium cataractarum</name>
    <dbReference type="NCBI Taxonomy" id="2100454"/>
    <lineage>
        <taxon>Eukaryota</taxon>
        <taxon>Fungi</taxon>
        <taxon>Dikarya</taxon>
        <taxon>Ascomycota</taxon>
        <taxon>Pezizomycotina</taxon>
        <taxon>Eurotiomycetes</taxon>
        <taxon>Eurotiomycetidae</taxon>
        <taxon>Eurotiales</taxon>
        <taxon>Aspergillaceae</taxon>
        <taxon>Penicillium</taxon>
    </lineage>
</organism>
<dbReference type="EMBL" id="JAPZBS010000002">
    <property type="protein sequence ID" value="KAJ5380544.1"/>
    <property type="molecule type" value="Genomic_DNA"/>
</dbReference>
<proteinExistence type="predicted"/>
<reference evidence="2" key="2">
    <citation type="journal article" date="2023" name="IMA Fungus">
        <title>Comparative genomic study of the Penicillium genus elucidates a diverse pangenome and 15 lateral gene transfer events.</title>
        <authorList>
            <person name="Petersen C."/>
            <person name="Sorensen T."/>
            <person name="Nielsen M.R."/>
            <person name="Sondergaard T.E."/>
            <person name="Sorensen J.L."/>
            <person name="Fitzpatrick D.A."/>
            <person name="Frisvad J.C."/>
            <person name="Nielsen K.L."/>
        </authorList>
    </citation>
    <scope>NUCLEOTIDE SEQUENCE</scope>
    <source>
        <strain evidence="2">IBT 29864</strain>
    </source>
</reference>
<dbReference type="Pfam" id="PF14033">
    <property type="entry name" value="DUF4246"/>
    <property type="match status" value="1"/>
</dbReference>
<dbReference type="PANTHER" id="PTHR33119">
    <property type="entry name" value="IFI3P"/>
    <property type="match status" value="1"/>
</dbReference>
<reference evidence="2" key="1">
    <citation type="submission" date="2022-11" db="EMBL/GenBank/DDBJ databases">
        <authorList>
            <person name="Petersen C."/>
        </authorList>
    </citation>
    <scope>NUCLEOTIDE SEQUENCE</scope>
    <source>
        <strain evidence="2">IBT 29864</strain>
    </source>
</reference>